<name>A0A4Y7IN05_PAPSO</name>
<accession>A0A4Y7IN05</accession>
<dbReference type="Gramene" id="RZC49121">
    <property type="protein sequence ID" value="RZC49121"/>
    <property type="gene ID" value="C5167_017544"/>
</dbReference>
<dbReference type="Proteomes" id="UP000316621">
    <property type="component" value="Chromosome 2"/>
</dbReference>
<dbReference type="EMBL" id="CM010716">
    <property type="protein sequence ID" value="RZC49121.1"/>
    <property type="molecule type" value="Genomic_DNA"/>
</dbReference>
<dbReference type="InterPro" id="IPR037472">
    <property type="entry name" value="MBD8"/>
</dbReference>
<sequence>MRNNVYGSASGHNDKCGPQQEAGSESCWLSLSIGHQINDAAASVDEVFSLYQRGPSFLKSKNLTIMSQEIFLASRDSARGKDVLTIGSIDEGNLLETWNWKSSNCFPTFNMVSDKEQGENNMHSVNSRQVEKVSDFEELRLDDMESSRFSSFMGQGLTDIENSISFDWASMLPNMENRPQLTPTVCVWCALVFNIDVTDSATEYNSVGYMCPSCKAKISGHL</sequence>
<protein>
    <submittedName>
        <fullName evidence="1">Uncharacterized protein</fullName>
    </submittedName>
</protein>
<gene>
    <name evidence="1" type="ORF">C5167_017544</name>
</gene>
<evidence type="ECO:0000313" key="2">
    <source>
        <dbReference type="Proteomes" id="UP000316621"/>
    </source>
</evidence>
<evidence type="ECO:0000313" key="1">
    <source>
        <dbReference type="EMBL" id="RZC49121.1"/>
    </source>
</evidence>
<organism evidence="1 2">
    <name type="scientific">Papaver somniferum</name>
    <name type="common">Opium poppy</name>
    <dbReference type="NCBI Taxonomy" id="3469"/>
    <lineage>
        <taxon>Eukaryota</taxon>
        <taxon>Viridiplantae</taxon>
        <taxon>Streptophyta</taxon>
        <taxon>Embryophyta</taxon>
        <taxon>Tracheophyta</taxon>
        <taxon>Spermatophyta</taxon>
        <taxon>Magnoliopsida</taxon>
        <taxon>Ranunculales</taxon>
        <taxon>Papaveraceae</taxon>
        <taxon>Papaveroideae</taxon>
        <taxon>Papaver</taxon>
    </lineage>
</organism>
<reference evidence="1 2" key="1">
    <citation type="journal article" date="2018" name="Science">
        <title>The opium poppy genome and morphinan production.</title>
        <authorList>
            <person name="Guo L."/>
            <person name="Winzer T."/>
            <person name="Yang X."/>
            <person name="Li Y."/>
            <person name="Ning Z."/>
            <person name="He Z."/>
            <person name="Teodor R."/>
            <person name="Lu Y."/>
            <person name="Bowser T.A."/>
            <person name="Graham I.A."/>
            <person name="Ye K."/>
        </authorList>
    </citation>
    <scope>NUCLEOTIDE SEQUENCE [LARGE SCALE GENOMIC DNA]</scope>
    <source>
        <strain evidence="2">cv. HN1</strain>
        <tissue evidence="1">Leaves</tissue>
    </source>
</reference>
<dbReference type="PANTHER" id="PTHR37701:SF17">
    <property type="entry name" value="METHYL BINDING DOMAIN117"/>
    <property type="match status" value="1"/>
</dbReference>
<dbReference type="PANTHER" id="PTHR37701">
    <property type="entry name" value="METHYL-CPG-BINDING DOMAIN-CONTAINING PROTEIN 8"/>
    <property type="match status" value="1"/>
</dbReference>
<keyword evidence="2" id="KW-1185">Reference proteome</keyword>
<dbReference type="AlphaFoldDB" id="A0A4Y7IN05"/>
<proteinExistence type="predicted"/>